<feature type="transmembrane region" description="Helical" evidence="1">
    <location>
        <begin position="58"/>
        <end position="78"/>
    </location>
</feature>
<keyword evidence="3" id="KW-1185">Reference proteome</keyword>
<feature type="transmembrane region" description="Helical" evidence="1">
    <location>
        <begin position="124"/>
        <end position="144"/>
    </location>
</feature>
<feature type="transmembrane region" description="Helical" evidence="1">
    <location>
        <begin position="156"/>
        <end position="177"/>
    </location>
</feature>
<keyword evidence="1" id="KW-0812">Transmembrane</keyword>
<keyword evidence="1" id="KW-1133">Transmembrane helix</keyword>
<evidence type="ECO:0008006" key="4">
    <source>
        <dbReference type="Google" id="ProtNLM"/>
    </source>
</evidence>
<proteinExistence type="predicted"/>
<feature type="transmembrane region" description="Helical" evidence="1">
    <location>
        <begin position="90"/>
        <end position="112"/>
    </location>
</feature>
<dbReference type="EMBL" id="BSND01000013">
    <property type="protein sequence ID" value="GLQ01109.1"/>
    <property type="molecule type" value="Genomic_DNA"/>
</dbReference>
<evidence type="ECO:0000313" key="3">
    <source>
        <dbReference type="Proteomes" id="UP001161423"/>
    </source>
</evidence>
<accession>A0ABQ5TYW5</accession>
<dbReference type="Proteomes" id="UP001161423">
    <property type="component" value="Unassembled WGS sequence"/>
</dbReference>
<protein>
    <recommendedName>
        <fullName evidence="4">Yip1 domain-containing protein</fullName>
    </recommendedName>
</protein>
<keyword evidence="1" id="KW-0472">Membrane</keyword>
<evidence type="ECO:0000256" key="1">
    <source>
        <dbReference type="SAM" id="Phobius"/>
    </source>
</evidence>
<evidence type="ECO:0000313" key="2">
    <source>
        <dbReference type="EMBL" id="GLQ01109.1"/>
    </source>
</evidence>
<sequence length="178" mass="19568">MTRYYAVMIKVIQRFFQICLFQASPADIPASSILLNFSIVTYFIVDVLVSHIDHNWTISLVAALADTAMLVIVTKGLLSIRGLPSRFEQTLTAMAGTGALIGMISWPVFVLFRQVEPHSQLTSIILLLVLIVIFWSLFVVAHIFRYALDIRPGLAAVITTVYTIASLIVVGLTISGVA</sequence>
<name>A0ABQ5TYW5_9GAMM</name>
<dbReference type="RefSeq" id="WP_284723772.1">
    <property type="nucleotide sequence ID" value="NZ_BSND01000013.1"/>
</dbReference>
<organism evidence="2 3">
    <name type="scientific">Methylophaga thalassica</name>
    <dbReference type="NCBI Taxonomy" id="40223"/>
    <lineage>
        <taxon>Bacteria</taxon>
        <taxon>Pseudomonadati</taxon>
        <taxon>Pseudomonadota</taxon>
        <taxon>Gammaproteobacteria</taxon>
        <taxon>Thiotrichales</taxon>
        <taxon>Piscirickettsiaceae</taxon>
        <taxon>Methylophaga</taxon>
    </lineage>
</organism>
<feature type="transmembrane region" description="Helical" evidence="1">
    <location>
        <begin position="33"/>
        <end position="52"/>
    </location>
</feature>
<gene>
    <name evidence="2" type="ORF">GCM10007891_29620</name>
</gene>
<reference evidence="2" key="2">
    <citation type="submission" date="2023-01" db="EMBL/GenBank/DDBJ databases">
        <title>Draft genome sequence of Methylophaga thalassica strain NBRC 102424.</title>
        <authorList>
            <person name="Sun Q."/>
            <person name="Mori K."/>
        </authorList>
    </citation>
    <scope>NUCLEOTIDE SEQUENCE</scope>
    <source>
        <strain evidence="2">NBRC 102424</strain>
    </source>
</reference>
<comment type="caution">
    <text evidence="2">The sequence shown here is derived from an EMBL/GenBank/DDBJ whole genome shotgun (WGS) entry which is preliminary data.</text>
</comment>
<reference evidence="2" key="1">
    <citation type="journal article" date="2014" name="Int. J. Syst. Evol. Microbiol.">
        <title>Complete genome of a new Firmicutes species belonging to the dominant human colonic microbiota ('Ruminococcus bicirculans') reveals two chromosomes and a selective capacity to utilize plant glucans.</title>
        <authorList>
            <consortium name="NISC Comparative Sequencing Program"/>
            <person name="Wegmann U."/>
            <person name="Louis P."/>
            <person name="Goesmann A."/>
            <person name="Henrissat B."/>
            <person name="Duncan S.H."/>
            <person name="Flint H.J."/>
        </authorList>
    </citation>
    <scope>NUCLEOTIDE SEQUENCE</scope>
    <source>
        <strain evidence="2">NBRC 102424</strain>
    </source>
</reference>